<feature type="region of interest" description="Disordered" evidence="1">
    <location>
        <begin position="667"/>
        <end position="691"/>
    </location>
</feature>
<evidence type="ECO:0000313" key="3">
    <source>
        <dbReference type="EMBL" id="PTB17792.1"/>
    </source>
</evidence>
<evidence type="ECO:0000313" key="4">
    <source>
        <dbReference type="Proteomes" id="UP000240638"/>
    </source>
</evidence>
<sequence length="726" mass="80440">MAYPLENNFRKPVEILSSAIALAAAGALWLHPKLFLATPLTGGVTTAGLVALAIGRAWTACRLIRFQRNLRRLCAYAISAHEVPWSDREVFLGCGFRWTAVHTQRLYQARLPENRHLVTPSALYERARELERAWPENWIARVTRRQAWWNPIAPLPRVGGDPVLHGVEPEERDIWFDLAERVGHVAVLGTTRVGKTRLCELLVAQDIRRGDVVIVFDPKGDVDLLLRMYAEACRCGRAREFTFFHLGYPDKSARYSPIGTFSRITEVATRIAGNLPDEGQSAAFRDFVWRFVNVMARAMTALGLRPTYELVYQHAVNIDGLALKYLEFWLDRDHPGWRDALPAETKDIAERAKKTGRTLYTVQVLALMQENHWHEPVADGLASVLNNDRTYFEKLVSSLYPLLEKLTSGKMGQLLSPDYDDPNDPRPVFDWNRVIDRGGIVYVGLDALSDFEVASVVGNAMFADLTSTAGRIYKYGHGYGQGMRPSARKVSIHADEFNELVGDEFIPLVNKAGGAGFQVTAYTQTSADLEAKVGSRAKAEQIFGNFNTLVMLRVKYLATAKILTDQLPTVQVKSLTPASSATDAVKRGEGTAFTSQTHDRMTVADAPMLQPADLMGLPKGQAFALIEGGQLVKIRLPLLNDHDGATPSGLDGVVADMREKYGRYIPSAEESAEQHTELGTGGQMHAKPNGRLVNDHEARIRRWGDVAIEIPIASARLTADGRGGGF</sequence>
<dbReference type="InterPro" id="IPR051162">
    <property type="entry name" value="T4SS_component"/>
</dbReference>
<name>A0A2T3XMN7_9BURK</name>
<dbReference type="InterPro" id="IPR022503">
    <property type="entry name" value="Conj_coupling_TraG/TraD_PFGI-1"/>
</dbReference>
<dbReference type="Pfam" id="PF12696">
    <property type="entry name" value="TraG-D_C"/>
    <property type="match status" value="1"/>
</dbReference>
<proteinExistence type="predicted"/>
<dbReference type="NCBIfam" id="TIGR03743">
    <property type="entry name" value="SXT_TraD"/>
    <property type="match status" value="1"/>
</dbReference>
<gene>
    <name evidence="3" type="primary">traD</name>
    <name evidence="3" type="ORF">C9I57_26620</name>
</gene>
<dbReference type="CDD" id="cd01127">
    <property type="entry name" value="TrwB_TraG_TraD_VirD4"/>
    <property type="match status" value="2"/>
</dbReference>
<dbReference type="InterPro" id="IPR032689">
    <property type="entry name" value="TraG-D_C"/>
</dbReference>
<dbReference type="InterPro" id="IPR027417">
    <property type="entry name" value="P-loop_NTPase"/>
</dbReference>
<dbReference type="PANTHER" id="PTHR30121">
    <property type="entry name" value="UNCHARACTERIZED PROTEIN YJGR-RELATED"/>
    <property type="match status" value="1"/>
</dbReference>
<protein>
    <submittedName>
        <fullName evidence="3">Conjugative coupling factor TraD, PFGI-1 class</fullName>
    </submittedName>
</protein>
<dbReference type="NCBIfam" id="TIGR03754">
    <property type="entry name" value="conj_TOL_TraD"/>
    <property type="match status" value="1"/>
</dbReference>
<evidence type="ECO:0000259" key="2">
    <source>
        <dbReference type="Pfam" id="PF12696"/>
    </source>
</evidence>
<reference evidence="3 4" key="1">
    <citation type="submission" date="2018-03" db="EMBL/GenBank/DDBJ databases">
        <title>Whole genome analyses suggest that Burkholderia sensu lato contains two further novel genera in the rhizoxinica-symbiotica group Mycetohabitans gen. nov., and Trinickia gen. nov.: implications for the evolution of diazotrophy and nodulation in the Burkholderiaceae.</title>
        <authorList>
            <person name="Estrada De Los Santos P."/>
            <person name="Palmer M."/>
            <person name="Chavez-Ramirez B."/>
            <person name="Steenkamp E.T."/>
            <person name="Hirsch A.M."/>
            <person name="Manyaka P."/>
            <person name="Maluk M."/>
            <person name="Lafos M."/>
            <person name="Crook M."/>
            <person name="Gross E."/>
            <person name="Simon M.F."/>
            <person name="Bueno Dos Reis Junior F."/>
            <person name="Poole P.S."/>
            <person name="Venter S.N."/>
            <person name="James E.K."/>
        </authorList>
    </citation>
    <scope>NUCLEOTIDE SEQUENCE [LARGE SCALE GENOMIC DNA]</scope>
    <source>
        <strain evidence="3 4">JPY-366</strain>
    </source>
</reference>
<dbReference type="SUPFAM" id="SSF52540">
    <property type="entry name" value="P-loop containing nucleoside triphosphate hydrolases"/>
    <property type="match status" value="1"/>
</dbReference>
<dbReference type="RefSeq" id="WP_107153573.1">
    <property type="nucleotide sequence ID" value="NZ_PYUC01000016.1"/>
</dbReference>
<evidence type="ECO:0000256" key="1">
    <source>
        <dbReference type="SAM" id="MobiDB-lite"/>
    </source>
</evidence>
<dbReference type="AlphaFoldDB" id="A0A2T3XMN7"/>
<dbReference type="Proteomes" id="UP000240638">
    <property type="component" value="Unassembled WGS sequence"/>
</dbReference>
<dbReference type="PANTHER" id="PTHR30121:SF6">
    <property type="entry name" value="SLR6007 PROTEIN"/>
    <property type="match status" value="1"/>
</dbReference>
<dbReference type="InterPro" id="IPR022458">
    <property type="entry name" value="Conjugative_coupling_TraG/TraD"/>
</dbReference>
<feature type="domain" description="TraD/TraG TraM recognition site" evidence="2">
    <location>
        <begin position="493"/>
        <end position="619"/>
    </location>
</feature>
<dbReference type="Gene3D" id="3.40.50.300">
    <property type="entry name" value="P-loop containing nucleotide triphosphate hydrolases"/>
    <property type="match status" value="2"/>
</dbReference>
<accession>A0A2T3XMN7</accession>
<comment type="caution">
    <text evidence="3">The sequence shown here is derived from an EMBL/GenBank/DDBJ whole genome shotgun (WGS) entry which is preliminary data.</text>
</comment>
<organism evidence="3 4">
    <name type="scientific">Trinickia symbiotica</name>
    <dbReference type="NCBI Taxonomy" id="863227"/>
    <lineage>
        <taxon>Bacteria</taxon>
        <taxon>Pseudomonadati</taxon>
        <taxon>Pseudomonadota</taxon>
        <taxon>Betaproteobacteria</taxon>
        <taxon>Burkholderiales</taxon>
        <taxon>Burkholderiaceae</taxon>
        <taxon>Trinickia</taxon>
    </lineage>
</organism>
<dbReference type="EMBL" id="PYUC01000016">
    <property type="protein sequence ID" value="PTB17792.1"/>
    <property type="molecule type" value="Genomic_DNA"/>
</dbReference>